<gene>
    <name evidence="1" type="ordered locus">PSTAB_2240</name>
</gene>
<dbReference type="AlphaFoldDB" id="F8H069"/>
<organism evidence="1 2">
    <name type="scientific">Stutzerimonas stutzeri (strain ATCC 17588 / DSM 5190 / CCUG 11256 / JCM 5965 / LMG 11199 / NBRC 14165 / NCIMB 11358 / Stanier 221)</name>
    <name type="common">Pseudomonas stutzeri</name>
    <dbReference type="NCBI Taxonomy" id="96563"/>
    <lineage>
        <taxon>Bacteria</taxon>
        <taxon>Pseudomonadati</taxon>
        <taxon>Pseudomonadota</taxon>
        <taxon>Gammaproteobacteria</taxon>
        <taxon>Pseudomonadales</taxon>
        <taxon>Pseudomonadaceae</taxon>
        <taxon>Stutzerimonas</taxon>
    </lineage>
</organism>
<dbReference type="Proteomes" id="UP000008932">
    <property type="component" value="Chromosome"/>
</dbReference>
<dbReference type="HOGENOM" id="CLU_3315770_0_0_6"/>
<accession>F8H069</accession>
<evidence type="ECO:0000313" key="2">
    <source>
        <dbReference type="Proteomes" id="UP000008932"/>
    </source>
</evidence>
<evidence type="ECO:0000313" key="1">
    <source>
        <dbReference type="EMBL" id="AEJ05521.1"/>
    </source>
</evidence>
<reference evidence="2" key="3">
    <citation type="submission" date="2011-06" db="EMBL/GenBank/DDBJ databases">
        <title>Complete genome sequence of Pseudomonas stutzeri strain CGMCC 1.1803.</title>
        <authorList>
            <person name="Yan Y."/>
            <person name="Chen M."/>
            <person name="Lu W."/>
            <person name="Zhang W."/>
            <person name="Ping S."/>
            <person name="Lin M."/>
        </authorList>
    </citation>
    <scope>NUCLEOTIDE SEQUENCE [LARGE SCALE GENOMIC DNA]</scope>
    <source>
        <strain evidence="2">ATCC 17588 / DSM 5190 / CCUG 11256 / JCM 5965 / LMG 11199 / NCIMB 11358 / Stanier 221</strain>
    </source>
</reference>
<sequence length="39" mass="4342">MKAPGAREERSGFSRVELPYGSFQCALNLPDDANQDSKR</sequence>
<dbReference type="KEGG" id="psz:PSTAB_2240"/>
<reference evidence="1 2" key="1">
    <citation type="journal article" date="2011" name="J. Bacteriol.">
        <title>Complete Genome Sequence of the Type Strain Pseudomonas stutzeri CGMCC 1.1803.</title>
        <authorList>
            <person name="Chen M."/>
            <person name="Yan Y."/>
            <person name="Zhang W."/>
            <person name="Lu W."/>
            <person name="Wang J."/>
            <person name="Ping S."/>
            <person name="Lin M."/>
        </authorList>
    </citation>
    <scope>NUCLEOTIDE SEQUENCE [LARGE SCALE GENOMIC DNA]</scope>
    <source>
        <strain evidence="2">ATCC 17588 / DSM 5190 / CCUG 11256 / JCM 5965 / LMG 11199 / NCIMB 11358 / Stanier 221</strain>
    </source>
</reference>
<proteinExistence type="predicted"/>
<reference key="2">
    <citation type="submission" date="2011-06" db="EMBL/GenBank/DDBJ databases">
        <title>Complete Genome Sequence of Pseudomonas stutzeri Strain CGMCC 1.1803.</title>
        <authorList>
            <person name="Yan Y."/>
            <person name="Chen M."/>
            <person name="Lu W."/>
            <person name="Zhang W."/>
            <person name="Ping S."/>
            <person name="Lin M."/>
        </authorList>
    </citation>
    <scope>NUCLEOTIDE SEQUENCE</scope>
    <source>
        <strain>ATCC 17588</strain>
    </source>
</reference>
<dbReference type="EMBL" id="CP002881">
    <property type="protein sequence ID" value="AEJ05521.1"/>
    <property type="molecule type" value="Genomic_DNA"/>
</dbReference>
<name>F8H069_STUS2</name>
<dbReference type="CDD" id="cd06464">
    <property type="entry name" value="ACD_sHsps-like"/>
    <property type="match status" value="1"/>
</dbReference>
<protein>
    <submittedName>
        <fullName evidence="1">Uncharacterized protein</fullName>
    </submittedName>
</protein>